<keyword evidence="2" id="KW-1185">Reference proteome</keyword>
<dbReference type="EMBL" id="CM046102">
    <property type="protein sequence ID" value="KAI8440641.1"/>
    <property type="molecule type" value="Genomic_DNA"/>
</dbReference>
<protein>
    <submittedName>
        <fullName evidence="1">Uncharacterized protein</fullName>
    </submittedName>
</protein>
<accession>A0ACC0KX35</accession>
<name>A0ACC0KX35_CHOFU</name>
<dbReference type="Proteomes" id="UP001064048">
    <property type="component" value="Chromosome 2"/>
</dbReference>
<organism evidence="1 2">
    <name type="scientific">Choristoneura fumiferana</name>
    <name type="common">Spruce budworm moth</name>
    <name type="synonym">Archips fumiferana</name>
    <dbReference type="NCBI Taxonomy" id="7141"/>
    <lineage>
        <taxon>Eukaryota</taxon>
        <taxon>Metazoa</taxon>
        <taxon>Ecdysozoa</taxon>
        <taxon>Arthropoda</taxon>
        <taxon>Hexapoda</taxon>
        <taxon>Insecta</taxon>
        <taxon>Pterygota</taxon>
        <taxon>Neoptera</taxon>
        <taxon>Endopterygota</taxon>
        <taxon>Lepidoptera</taxon>
        <taxon>Glossata</taxon>
        <taxon>Ditrysia</taxon>
        <taxon>Tortricoidea</taxon>
        <taxon>Tortricidae</taxon>
        <taxon>Tortricinae</taxon>
        <taxon>Choristoneura</taxon>
    </lineage>
</organism>
<evidence type="ECO:0000313" key="1">
    <source>
        <dbReference type="EMBL" id="KAI8440641.1"/>
    </source>
</evidence>
<reference evidence="1 2" key="1">
    <citation type="journal article" date="2022" name="Genome Biol. Evol.">
        <title>The Spruce Budworm Genome: Reconstructing the Evolutionary History of Antifreeze Proteins.</title>
        <authorList>
            <person name="Beliveau C."/>
            <person name="Gagne P."/>
            <person name="Picq S."/>
            <person name="Vernygora O."/>
            <person name="Keeling C.I."/>
            <person name="Pinkney K."/>
            <person name="Doucet D."/>
            <person name="Wen F."/>
            <person name="Johnston J.S."/>
            <person name="Maaroufi H."/>
            <person name="Boyle B."/>
            <person name="Laroche J."/>
            <person name="Dewar K."/>
            <person name="Juretic N."/>
            <person name="Blackburn G."/>
            <person name="Nisole A."/>
            <person name="Brunet B."/>
            <person name="Brandao M."/>
            <person name="Lumley L."/>
            <person name="Duan J."/>
            <person name="Quan G."/>
            <person name="Lucarotti C.J."/>
            <person name="Roe A.D."/>
            <person name="Sperling F.A.H."/>
            <person name="Levesque R.C."/>
            <person name="Cusson M."/>
        </authorList>
    </citation>
    <scope>NUCLEOTIDE SEQUENCE [LARGE SCALE GENOMIC DNA]</scope>
    <source>
        <strain evidence="1">Glfc:IPQL:Cfum</strain>
    </source>
</reference>
<comment type="caution">
    <text evidence="1">The sequence shown here is derived from an EMBL/GenBank/DDBJ whole genome shotgun (WGS) entry which is preliminary data.</text>
</comment>
<sequence>MPVYTLEGDTGPAHARRFTARGAVGAHARAHTAPTKKAAQQGAAHQLYLYLRENLARLTHDFVEEEALARAHERAMERYVAARADAAWRPDLKQRVQDYHLDEEQLALGAAALEAATGDAEGSLEAAAAALGLAASWHELPAERGEPLALLRLAPASPPLVFAGATRAAAAAEALAYLRLSMTFKTEL</sequence>
<gene>
    <name evidence="1" type="ORF">MSG28_001852</name>
</gene>
<evidence type="ECO:0000313" key="2">
    <source>
        <dbReference type="Proteomes" id="UP001064048"/>
    </source>
</evidence>
<proteinExistence type="predicted"/>